<comment type="caution">
    <text evidence="1">The sequence shown here is derived from an EMBL/GenBank/DDBJ whole genome shotgun (WGS) entry which is preliminary data.</text>
</comment>
<name>A0A645EFI3_9ZZZZ</name>
<protein>
    <submittedName>
        <fullName evidence="1">Uncharacterized protein</fullName>
    </submittedName>
</protein>
<sequence length="132" mass="14302">MRSVSVQDGADFGIKVAHPDQPVALDAVVNILLAVQVDGVGGDVPDAVQPRVVGFERAAVLPVAVDRGDGDAGQLRFGRVGGNFETDEPEGALTEKHLSECRKRQCFAMDRVVLRRFAERLRNRFAEGDAYP</sequence>
<organism evidence="1">
    <name type="scientific">bioreactor metagenome</name>
    <dbReference type="NCBI Taxonomy" id="1076179"/>
    <lineage>
        <taxon>unclassified sequences</taxon>
        <taxon>metagenomes</taxon>
        <taxon>ecological metagenomes</taxon>
    </lineage>
</organism>
<proteinExistence type="predicted"/>
<evidence type="ECO:0000313" key="1">
    <source>
        <dbReference type="EMBL" id="MPN00768.1"/>
    </source>
</evidence>
<dbReference type="EMBL" id="VSSQ01046795">
    <property type="protein sequence ID" value="MPN00768.1"/>
    <property type="molecule type" value="Genomic_DNA"/>
</dbReference>
<reference evidence="1" key="1">
    <citation type="submission" date="2019-08" db="EMBL/GenBank/DDBJ databases">
        <authorList>
            <person name="Kucharzyk K."/>
            <person name="Murdoch R.W."/>
            <person name="Higgins S."/>
            <person name="Loffler F."/>
        </authorList>
    </citation>
    <scope>NUCLEOTIDE SEQUENCE</scope>
</reference>
<accession>A0A645EFI3</accession>
<dbReference type="AlphaFoldDB" id="A0A645EFI3"/>
<gene>
    <name evidence="1" type="ORF">SDC9_147966</name>
</gene>